<dbReference type="Gene3D" id="6.10.340.10">
    <property type="match status" value="1"/>
</dbReference>
<evidence type="ECO:0000256" key="8">
    <source>
        <dbReference type="ARBA" id="ARBA00022840"/>
    </source>
</evidence>
<keyword evidence="10" id="KW-0175">Coiled coil</keyword>
<dbReference type="SMART" id="SM00304">
    <property type="entry name" value="HAMP"/>
    <property type="match status" value="1"/>
</dbReference>
<dbReference type="InterPro" id="IPR011712">
    <property type="entry name" value="Sig_transdc_His_kin_sub3_dim/P"/>
</dbReference>
<dbReference type="PANTHER" id="PTHR24421">
    <property type="entry name" value="NITRATE/NITRITE SENSOR PROTEIN NARX-RELATED"/>
    <property type="match status" value="1"/>
</dbReference>
<dbReference type="EC" id="2.7.13.3" evidence="3"/>
<reference evidence="13 14" key="1">
    <citation type="journal article" date="2019" name="ISME J.">
        <title>Insights into ecological role of a new deltaproteobacterial order Candidatus Acidulodesulfobacterales by metagenomics and metatranscriptomics.</title>
        <authorList>
            <person name="Tan S."/>
            <person name="Liu J."/>
            <person name="Fang Y."/>
            <person name="Hedlund B.P."/>
            <person name="Lian Z.H."/>
            <person name="Huang L.Y."/>
            <person name="Li J.T."/>
            <person name="Huang L.N."/>
            <person name="Li W.J."/>
            <person name="Jiang H.C."/>
            <person name="Dong H.L."/>
            <person name="Shu W.S."/>
        </authorList>
    </citation>
    <scope>NUCLEOTIDE SEQUENCE [LARGE SCALE GENOMIC DNA]</scope>
    <source>
        <strain evidence="13">AP2</strain>
    </source>
</reference>
<dbReference type="Pfam" id="PF00672">
    <property type="entry name" value="HAMP"/>
    <property type="match status" value="1"/>
</dbReference>
<dbReference type="GO" id="GO:0000155">
    <property type="term" value="F:phosphorelay sensor kinase activity"/>
    <property type="evidence" value="ECO:0007669"/>
    <property type="project" value="InterPro"/>
</dbReference>
<evidence type="ECO:0000256" key="3">
    <source>
        <dbReference type="ARBA" id="ARBA00012438"/>
    </source>
</evidence>
<keyword evidence="9" id="KW-0902">Two-component regulatory system</keyword>
<comment type="caution">
    <text evidence="13">The sequence shown here is derived from an EMBL/GenBank/DDBJ whole genome shotgun (WGS) entry which is preliminary data.</text>
</comment>
<accession>A0A519BEP0</accession>
<dbReference type="Gene3D" id="3.30.565.10">
    <property type="entry name" value="Histidine kinase-like ATPase, C-terminal domain"/>
    <property type="match status" value="1"/>
</dbReference>
<dbReference type="InterPro" id="IPR050482">
    <property type="entry name" value="Sensor_HK_TwoCompSys"/>
</dbReference>
<comment type="subcellular location">
    <subcellularLocation>
        <location evidence="2">Membrane</location>
    </subcellularLocation>
</comment>
<dbReference type="CDD" id="cd16917">
    <property type="entry name" value="HATPase_UhpB-NarQ-NarX-like"/>
    <property type="match status" value="1"/>
</dbReference>
<dbReference type="InterPro" id="IPR003594">
    <property type="entry name" value="HATPase_dom"/>
</dbReference>
<dbReference type="InterPro" id="IPR003660">
    <property type="entry name" value="HAMP_dom"/>
</dbReference>
<keyword evidence="4" id="KW-0597">Phosphoprotein</keyword>
<dbReference type="GO" id="GO:0016020">
    <property type="term" value="C:membrane"/>
    <property type="evidence" value="ECO:0007669"/>
    <property type="project" value="UniProtKB-SubCell"/>
</dbReference>
<feature type="transmembrane region" description="Helical" evidence="11">
    <location>
        <begin position="25"/>
        <end position="48"/>
    </location>
</feature>
<keyword evidence="11" id="KW-0472">Membrane</keyword>
<evidence type="ECO:0000256" key="1">
    <source>
        <dbReference type="ARBA" id="ARBA00000085"/>
    </source>
</evidence>
<dbReference type="InterPro" id="IPR036890">
    <property type="entry name" value="HATPase_C_sf"/>
</dbReference>
<keyword evidence="7" id="KW-0418">Kinase</keyword>
<protein>
    <recommendedName>
        <fullName evidence="3">histidine kinase</fullName>
        <ecNumber evidence="3">2.7.13.3</ecNumber>
    </recommendedName>
</protein>
<evidence type="ECO:0000256" key="9">
    <source>
        <dbReference type="ARBA" id="ARBA00023012"/>
    </source>
</evidence>
<dbReference type="PANTHER" id="PTHR24421:SF10">
    <property type="entry name" value="NITRATE_NITRITE SENSOR PROTEIN NARQ"/>
    <property type="match status" value="1"/>
</dbReference>
<proteinExistence type="predicted"/>
<feature type="transmembrane region" description="Helical" evidence="11">
    <location>
        <begin position="176"/>
        <end position="202"/>
    </location>
</feature>
<keyword evidence="6" id="KW-0547">Nucleotide-binding</keyword>
<name>A0A519BEP0_ACIG2</name>
<keyword evidence="11" id="KW-1133">Transmembrane helix</keyword>
<evidence type="ECO:0000256" key="10">
    <source>
        <dbReference type="SAM" id="Coils"/>
    </source>
</evidence>
<evidence type="ECO:0000256" key="6">
    <source>
        <dbReference type="ARBA" id="ARBA00022741"/>
    </source>
</evidence>
<dbReference type="PROSITE" id="PS50885">
    <property type="entry name" value="HAMP"/>
    <property type="match status" value="1"/>
</dbReference>
<dbReference type="Pfam" id="PF07730">
    <property type="entry name" value="HisKA_3"/>
    <property type="match status" value="1"/>
</dbReference>
<dbReference type="GO" id="GO:0005524">
    <property type="term" value="F:ATP binding"/>
    <property type="evidence" value="ECO:0007669"/>
    <property type="project" value="UniProtKB-KW"/>
</dbReference>
<evidence type="ECO:0000313" key="14">
    <source>
        <dbReference type="Proteomes" id="UP000316562"/>
    </source>
</evidence>
<dbReference type="EMBL" id="SGBC01000004">
    <property type="protein sequence ID" value="RZD15736.1"/>
    <property type="molecule type" value="Genomic_DNA"/>
</dbReference>
<evidence type="ECO:0000256" key="7">
    <source>
        <dbReference type="ARBA" id="ARBA00022777"/>
    </source>
</evidence>
<dbReference type="SUPFAM" id="SSF158472">
    <property type="entry name" value="HAMP domain-like"/>
    <property type="match status" value="1"/>
</dbReference>
<evidence type="ECO:0000313" key="13">
    <source>
        <dbReference type="EMBL" id="RZD15736.1"/>
    </source>
</evidence>
<dbReference type="Pfam" id="PF02518">
    <property type="entry name" value="HATPase_c"/>
    <property type="match status" value="1"/>
</dbReference>
<keyword evidence="11" id="KW-0812">Transmembrane</keyword>
<evidence type="ECO:0000256" key="2">
    <source>
        <dbReference type="ARBA" id="ARBA00004370"/>
    </source>
</evidence>
<dbReference type="CDD" id="cd06225">
    <property type="entry name" value="HAMP"/>
    <property type="match status" value="1"/>
</dbReference>
<feature type="domain" description="HAMP" evidence="12">
    <location>
        <begin position="200"/>
        <end position="253"/>
    </location>
</feature>
<evidence type="ECO:0000259" key="12">
    <source>
        <dbReference type="PROSITE" id="PS50885"/>
    </source>
</evidence>
<dbReference type="SUPFAM" id="SSF55874">
    <property type="entry name" value="ATPase domain of HSP90 chaperone/DNA topoisomerase II/histidine kinase"/>
    <property type="match status" value="1"/>
</dbReference>
<keyword evidence="5" id="KW-0808">Transferase</keyword>
<dbReference type="GO" id="GO:0046983">
    <property type="term" value="F:protein dimerization activity"/>
    <property type="evidence" value="ECO:0007669"/>
    <property type="project" value="InterPro"/>
</dbReference>
<dbReference type="AlphaFoldDB" id="A0A519BEP0"/>
<keyword evidence="8" id="KW-0067">ATP-binding</keyword>
<comment type="catalytic activity">
    <reaction evidence="1">
        <text>ATP + protein L-histidine = ADP + protein N-phospho-L-histidine.</text>
        <dbReference type="EC" id="2.7.13.3"/>
    </reaction>
</comment>
<feature type="coiled-coil region" evidence="10">
    <location>
        <begin position="263"/>
        <end position="290"/>
    </location>
</feature>
<organism evidence="13 14">
    <name type="scientific">Acididesulfobacter guangdongensis</name>
    <dbReference type="NCBI Taxonomy" id="2597225"/>
    <lineage>
        <taxon>Bacteria</taxon>
        <taxon>Deltaproteobacteria</taxon>
        <taxon>Candidatus Acidulodesulfobacterales</taxon>
        <taxon>Candidatus Acididesulfobacter</taxon>
    </lineage>
</organism>
<evidence type="ECO:0000256" key="5">
    <source>
        <dbReference type="ARBA" id="ARBA00022679"/>
    </source>
</evidence>
<dbReference type="Proteomes" id="UP000316562">
    <property type="component" value="Unassembled WGS sequence"/>
</dbReference>
<evidence type="ECO:0000256" key="11">
    <source>
        <dbReference type="SAM" id="Phobius"/>
    </source>
</evidence>
<dbReference type="Gene3D" id="1.20.5.1930">
    <property type="match status" value="1"/>
</dbReference>
<evidence type="ECO:0000256" key="4">
    <source>
        <dbReference type="ARBA" id="ARBA00022553"/>
    </source>
</evidence>
<gene>
    <name evidence="13" type="ORF">EVJ46_09455</name>
</gene>
<sequence length="473" mass="54299">MFTKLILLFKNIFEKLYSVSLRNKIISLIILITLLIGLFTVTYTYYVFNKESNLQLKVLSKTLAEDLSYQSVHYIKKNNIINLMKVIRNMRYRNKDIRYIFIENNKGKVIASTFENGFPLKLLKIHNDRFKKISVVELKNMYGGVWDTSYPILKGKLGVVRVGILTKYSRIIANSFIGSLAVVIILIIFINIIIFSTLITFITKPIVKLTNGLKNVGGGDLTVELEEVKNNYELSEAIHAFNKMIKRLRDAETIKLEKSKLMKEFTKKIMDAHEEERKRISRQLHDQIGQILANIKIRLKILENSDGINNKIKNDIKILRDNLSNDIELVHSMAKNLRPAIIDELGLFNAINYYIDDFVKISGIKVKSDFIGQSSCCRLQPEIEIAIYRIVQEALLNVVSHSKATFVRIILECNKNEFRGVIEDNGIGFNYKKGNVENLGLYGMIERAELLNGRLDIKSEKGNGTTITFNVNY</sequence>